<evidence type="ECO:0000313" key="3">
    <source>
        <dbReference type="Proteomes" id="UP000801428"/>
    </source>
</evidence>
<sequence>MERRAASRAQDHSPHEAVDSTHRSRRSETGHLQLLLQPHVIKRYAFTMTPTNTSRPSIRRRRAHNHNADNGWMREDETDMSSDYRAFVMVSCQTPWPDPINRYRGAEGSVNPVDRGDSSAALQSSRFG</sequence>
<evidence type="ECO:0000313" key="2">
    <source>
        <dbReference type="EMBL" id="KAF2999834.1"/>
    </source>
</evidence>
<feature type="region of interest" description="Disordered" evidence="1">
    <location>
        <begin position="47"/>
        <end position="75"/>
    </location>
</feature>
<organism evidence="2 3">
    <name type="scientific">Curvularia kusanoi</name>
    <name type="common">Cochliobolus kusanoi</name>
    <dbReference type="NCBI Taxonomy" id="90978"/>
    <lineage>
        <taxon>Eukaryota</taxon>
        <taxon>Fungi</taxon>
        <taxon>Dikarya</taxon>
        <taxon>Ascomycota</taxon>
        <taxon>Pezizomycotina</taxon>
        <taxon>Dothideomycetes</taxon>
        <taxon>Pleosporomycetidae</taxon>
        <taxon>Pleosporales</taxon>
        <taxon>Pleosporineae</taxon>
        <taxon>Pleosporaceae</taxon>
        <taxon>Curvularia</taxon>
    </lineage>
</organism>
<proteinExistence type="predicted"/>
<evidence type="ECO:0000256" key="1">
    <source>
        <dbReference type="SAM" id="MobiDB-lite"/>
    </source>
</evidence>
<gene>
    <name evidence="2" type="ORF">E8E13_007136</name>
</gene>
<dbReference type="AlphaFoldDB" id="A0A9P4TB28"/>
<comment type="caution">
    <text evidence="2">The sequence shown here is derived from an EMBL/GenBank/DDBJ whole genome shotgun (WGS) entry which is preliminary data.</text>
</comment>
<accession>A0A9P4TB28</accession>
<dbReference type="EMBL" id="SWKU01000016">
    <property type="protein sequence ID" value="KAF2999834.1"/>
    <property type="molecule type" value="Genomic_DNA"/>
</dbReference>
<keyword evidence="3" id="KW-1185">Reference proteome</keyword>
<feature type="region of interest" description="Disordered" evidence="1">
    <location>
        <begin position="1"/>
        <end position="33"/>
    </location>
</feature>
<name>A0A9P4TB28_CURKU</name>
<protein>
    <submittedName>
        <fullName evidence="2">Uncharacterized protein</fullName>
    </submittedName>
</protein>
<feature type="region of interest" description="Disordered" evidence="1">
    <location>
        <begin position="103"/>
        <end position="128"/>
    </location>
</feature>
<dbReference type="Proteomes" id="UP000801428">
    <property type="component" value="Unassembled WGS sequence"/>
</dbReference>
<feature type="compositionally biased region" description="Basic and acidic residues" evidence="1">
    <location>
        <begin position="1"/>
        <end position="29"/>
    </location>
</feature>
<reference evidence="2" key="1">
    <citation type="submission" date="2019-04" db="EMBL/GenBank/DDBJ databases">
        <title>Sequencing of skin fungus with MAO and IRED activity.</title>
        <authorList>
            <person name="Marsaioli A.J."/>
            <person name="Bonatto J.M.C."/>
            <person name="Reis Junior O."/>
        </authorList>
    </citation>
    <scope>NUCLEOTIDE SEQUENCE</scope>
    <source>
        <strain evidence="2">30M1</strain>
    </source>
</reference>